<dbReference type="PANTHER" id="PTHR38471">
    <property type="entry name" value="FOUR HELIX BUNDLE PROTEIN"/>
    <property type="match status" value="1"/>
</dbReference>
<dbReference type="Gene3D" id="1.20.1440.60">
    <property type="entry name" value="23S rRNA-intervening sequence"/>
    <property type="match status" value="1"/>
</dbReference>
<keyword evidence="2" id="KW-1185">Reference proteome</keyword>
<dbReference type="InParanoid" id="A0A1H9K0K7"/>
<accession>A0A1H9K0K7</accession>
<dbReference type="PANTHER" id="PTHR38471:SF2">
    <property type="entry name" value="FOUR HELIX BUNDLE PROTEIN"/>
    <property type="match status" value="1"/>
</dbReference>
<dbReference type="RefSeq" id="WP_090170432.1">
    <property type="nucleotide sequence ID" value="NZ_FOFB01000019.1"/>
</dbReference>
<evidence type="ECO:0000313" key="2">
    <source>
        <dbReference type="Proteomes" id="UP000199021"/>
    </source>
</evidence>
<dbReference type="Pfam" id="PF05635">
    <property type="entry name" value="23S_rRNA_IVP"/>
    <property type="match status" value="1"/>
</dbReference>
<dbReference type="CDD" id="cd16377">
    <property type="entry name" value="23S_rRNA_IVP_like"/>
    <property type="match status" value="1"/>
</dbReference>
<dbReference type="InterPro" id="IPR012657">
    <property type="entry name" value="23S_rRNA-intervening_sequence"/>
</dbReference>
<dbReference type="NCBIfam" id="TIGR02436">
    <property type="entry name" value="four helix bundle protein"/>
    <property type="match status" value="1"/>
</dbReference>
<dbReference type="InterPro" id="IPR036583">
    <property type="entry name" value="23S_rRNA_IVS_sf"/>
</dbReference>
<proteinExistence type="predicted"/>
<organism evidence="1 2">
    <name type="scientific">Neolewinella agarilytica</name>
    <dbReference type="NCBI Taxonomy" id="478744"/>
    <lineage>
        <taxon>Bacteria</taxon>
        <taxon>Pseudomonadati</taxon>
        <taxon>Bacteroidota</taxon>
        <taxon>Saprospiria</taxon>
        <taxon>Saprospirales</taxon>
        <taxon>Lewinellaceae</taxon>
        <taxon>Neolewinella</taxon>
    </lineage>
</organism>
<sequence>MSSSKFRSWKAYEQSRKLSASIFRLTAQFPKEEKYSLIDQIRRSSRSVSANLAESFAKRRYPKHFQAKLTDASGENYETQAWLDAALDCGYFEKEVYDRYLSASEEVGMLLSYMSKHPDRY</sequence>
<dbReference type="STRING" id="478744.SAMN05444359_11930"/>
<evidence type="ECO:0000313" key="1">
    <source>
        <dbReference type="EMBL" id="SEQ92652.1"/>
    </source>
</evidence>
<reference evidence="2" key="1">
    <citation type="submission" date="2016-10" db="EMBL/GenBank/DDBJ databases">
        <authorList>
            <person name="Varghese N."/>
            <person name="Submissions S."/>
        </authorList>
    </citation>
    <scope>NUCLEOTIDE SEQUENCE [LARGE SCALE GENOMIC DNA]</scope>
    <source>
        <strain evidence="2">DSM 24740</strain>
    </source>
</reference>
<dbReference type="EMBL" id="FOFB01000019">
    <property type="protein sequence ID" value="SEQ92652.1"/>
    <property type="molecule type" value="Genomic_DNA"/>
</dbReference>
<dbReference type="OrthoDB" id="9811959at2"/>
<gene>
    <name evidence="1" type="ORF">SAMN05444359_11930</name>
</gene>
<name>A0A1H9K0K7_9BACT</name>
<dbReference type="SUPFAM" id="SSF158446">
    <property type="entry name" value="IVS-encoded protein-like"/>
    <property type="match status" value="1"/>
</dbReference>
<dbReference type="AlphaFoldDB" id="A0A1H9K0K7"/>
<dbReference type="Proteomes" id="UP000199021">
    <property type="component" value="Unassembled WGS sequence"/>
</dbReference>
<protein>
    <submittedName>
        <fullName evidence="1">Four helix bundle protein</fullName>
    </submittedName>
</protein>